<dbReference type="Proteomes" id="UP001207468">
    <property type="component" value="Unassembled WGS sequence"/>
</dbReference>
<evidence type="ECO:0000313" key="2">
    <source>
        <dbReference type="Proteomes" id="UP001207468"/>
    </source>
</evidence>
<evidence type="ECO:0000313" key="1">
    <source>
        <dbReference type="EMBL" id="KAI9461041.1"/>
    </source>
</evidence>
<sequence>MGNLISSNHSGVDLTLTFPDSQVAAFKKGDELNSPETGEFIVTNGATPLYTFTLYQGIHNTDIISINLVSLSYLDSLQRSTRSNLPNLIRTGSSSSRITPMETSLWFCRPVSRRLFQKGKASSIRTREHILSTPARAFPRQFMTSNIIGVLSSSM</sequence>
<dbReference type="EMBL" id="JAGFNK010000182">
    <property type="protein sequence ID" value="KAI9461041.1"/>
    <property type="molecule type" value="Genomic_DNA"/>
</dbReference>
<keyword evidence="2" id="KW-1185">Reference proteome</keyword>
<reference evidence="1" key="1">
    <citation type="submission" date="2021-03" db="EMBL/GenBank/DDBJ databases">
        <title>Evolutionary priming and transition to the ectomycorrhizal habit in an iconic lineage of mushroom-forming fungi: is preadaptation a requirement?</title>
        <authorList>
            <consortium name="DOE Joint Genome Institute"/>
            <person name="Looney B.P."/>
            <person name="Miyauchi S."/>
            <person name="Morin E."/>
            <person name="Drula E."/>
            <person name="Courty P.E."/>
            <person name="Chicoki N."/>
            <person name="Fauchery L."/>
            <person name="Kohler A."/>
            <person name="Kuo A."/>
            <person name="LaButti K."/>
            <person name="Pangilinan J."/>
            <person name="Lipzen A."/>
            <person name="Riley R."/>
            <person name="Andreopoulos W."/>
            <person name="He G."/>
            <person name="Johnson J."/>
            <person name="Barry K.W."/>
            <person name="Grigoriev I.V."/>
            <person name="Nagy L."/>
            <person name="Hibbett D."/>
            <person name="Henrissat B."/>
            <person name="Matheny P.B."/>
            <person name="Labbe J."/>
            <person name="Martin A.F."/>
        </authorList>
    </citation>
    <scope>NUCLEOTIDE SEQUENCE</scope>
    <source>
        <strain evidence="1">BPL698</strain>
    </source>
</reference>
<protein>
    <submittedName>
        <fullName evidence="1">Uncharacterized protein</fullName>
    </submittedName>
</protein>
<name>A0ACC0U4N6_9AGAM</name>
<gene>
    <name evidence="1" type="ORF">F5148DRAFT_250227</name>
</gene>
<proteinExistence type="predicted"/>
<comment type="caution">
    <text evidence="1">The sequence shown here is derived from an EMBL/GenBank/DDBJ whole genome shotgun (WGS) entry which is preliminary data.</text>
</comment>
<accession>A0ACC0U4N6</accession>
<organism evidence="1 2">
    <name type="scientific">Russula earlei</name>
    <dbReference type="NCBI Taxonomy" id="71964"/>
    <lineage>
        <taxon>Eukaryota</taxon>
        <taxon>Fungi</taxon>
        <taxon>Dikarya</taxon>
        <taxon>Basidiomycota</taxon>
        <taxon>Agaricomycotina</taxon>
        <taxon>Agaricomycetes</taxon>
        <taxon>Russulales</taxon>
        <taxon>Russulaceae</taxon>
        <taxon>Russula</taxon>
    </lineage>
</organism>